<feature type="compositionally biased region" description="Low complexity" evidence="1">
    <location>
        <begin position="156"/>
        <end position="205"/>
    </location>
</feature>
<protein>
    <submittedName>
        <fullName evidence="2">Uncharacterized protein</fullName>
    </submittedName>
</protein>
<comment type="caution">
    <text evidence="2">The sequence shown here is derived from an EMBL/GenBank/DDBJ whole genome shotgun (WGS) entry which is preliminary data.</text>
</comment>
<evidence type="ECO:0000256" key="1">
    <source>
        <dbReference type="SAM" id="MobiDB-lite"/>
    </source>
</evidence>
<sequence>MDSSSDEEDLTQRVTPSRTPTTSQTSNSSGSSVAPSVNSSPAYSNNVYGLAQTSLPVITSSSNSASFGSQSSPVLKSPRSLYLPSGTANFPEISTNNISENFNKLPVYQGASTSTTAPNPCDIPLCSLLQTETNDDVEISDLIGLPTYPPSSTLVSASGSGSGSSSNSSSSSSSSGSSSSSAGLQAPTTLAATTASTSSLSPSHTTHPDVISLD</sequence>
<gene>
    <name evidence="2" type="ORF">SPHA_31235</name>
</gene>
<dbReference type="Proteomes" id="UP000597762">
    <property type="component" value="Unassembled WGS sequence"/>
</dbReference>
<dbReference type="EMBL" id="CAHIKZ030001274">
    <property type="protein sequence ID" value="CAE1258444.1"/>
    <property type="molecule type" value="Genomic_DNA"/>
</dbReference>
<organism evidence="2 3">
    <name type="scientific">Acanthosepion pharaonis</name>
    <name type="common">Pharaoh cuttlefish</name>
    <name type="synonym">Sepia pharaonis</name>
    <dbReference type="NCBI Taxonomy" id="158019"/>
    <lineage>
        <taxon>Eukaryota</taxon>
        <taxon>Metazoa</taxon>
        <taxon>Spiralia</taxon>
        <taxon>Lophotrochozoa</taxon>
        <taxon>Mollusca</taxon>
        <taxon>Cephalopoda</taxon>
        <taxon>Coleoidea</taxon>
        <taxon>Decapodiformes</taxon>
        <taxon>Sepiida</taxon>
        <taxon>Sepiina</taxon>
        <taxon>Sepiidae</taxon>
        <taxon>Acanthosepion</taxon>
    </lineage>
</organism>
<feature type="region of interest" description="Disordered" evidence="1">
    <location>
        <begin position="154"/>
        <end position="214"/>
    </location>
</feature>
<accession>A0A812CAD5</accession>
<evidence type="ECO:0000313" key="3">
    <source>
        <dbReference type="Proteomes" id="UP000597762"/>
    </source>
</evidence>
<name>A0A812CAD5_ACAPH</name>
<reference evidence="2" key="1">
    <citation type="submission" date="2021-01" db="EMBL/GenBank/DDBJ databases">
        <authorList>
            <person name="Li R."/>
            <person name="Bekaert M."/>
        </authorList>
    </citation>
    <scope>NUCLEOTIDE SEQUENCE</scope>
    <source>
        <strain evidence="2">Farmed</strain>
    </source>
</reference>
<feature type="region of interest" description="Disordered" evidence="1">
    <location>
        <begin position="59"/>
        <end position="94"/>
    </location>
</feature>
<dbReference type="AlphaFoldDB" id="A0A812CAD5"/>
<feature type="region of interest" description="Disordered" evidence="1">
    <location>
        <begin position="1"/>
        <end position="45"/>
    </location>
</feature>
<feature type="compositionally biased region" description="Low complexity" evidence="1">
    <location>
        <begin position="12"/>
        <end position="45"/>
    </location>
</feature>
<proteinExistence type="predicted"/>
<keyword evidence="3" id="KW-1185">Reference proteome</keyword>
<feature type="compositionally biased region" description="Low complexity" evidence="1">
    <location>
        <begin position="60"/>
        <end position="72"/>
    </location>
</feature>
<evidence type="ECO:0000313" key="2">
    <source>
        <dbReference type="EMBL" id="CAE1258444.1"/>
    </source>
</evidence>